<evidence type="ECO:0000256" key="6">
    <source>
        <dbReference type="ARBA" id="ARBA00022963"/>
    </source>
</evidence>
<dbReference type="AlphaFoldDB" id="A0A2P6PR99"/>
<keyword evidence="3" id="KW-0964">Secreted</keyword>
<evidence type="ECO:0000256" key="5">
    <source>
        <dbReference type="ARBA" id="ARBA00022801"/>
    </source>
</evidence>
<dbReference type="OMA" id="SNACCEV"/>
<protein>
    <submittedName>
        <fullName evidence="9">Putative triacylglycerol lipase</fullName>
        <ecNumber evidence="9">3.1.1.3</ecNumber>
    </submittedName>
</protein>
<organism evidence="9 10">
    <name type="scientific">Rosa chinensis</name>
    <name type="common">China rose</name>
    <dbReference type="NCBI Taxonomy" id="74649"/>
    <lineage>
        <taxon>Eukaryota</taxon>
        <taxon>Viridiplantae</taxon>
        <taxon>Streptophyta</taxon>
        <taxon>Embryophyta</taxon>
        <taxon>Tracheophyta</taxon>
        <taxon>Spermatophyta</taxon>
        <taxon>Magnoliopsida</taxon>
        <taxon>eudicotyledons</taxon>
        <taxon>Gunneridae</taxon>
        <taxon>Pentapetalae</taxon>
        <taxon>rosids</taxon>
        <taxon>fabids</taxon>
        <taxon>Rosales</taxon>
        <taxon>Rosaceae</taxon>
        <taxon>Rosoideae</taxon>
        <taxon>Rosoideae incertae sedis</taxon>
        <taxon>Rosa</taxon>
    </lineage>
</organism>
<dbReference type="GO" id="GO:0004806">
    <property type="term" value="F:triacylglycerol lipase activity"/>
    <property type="evidence" value="ECO:0007669"/>
    <property type="project" value="UniProtKB-EC"/>
</dbReference>
<dbReference type="InterPro" id="IPR036514">
    <property type="entry name" value="SGNH_hydro_sf"/>
</dbReference>
<feature type="signal peptide" evidence="8">
    <location>
        <begin position="1"/>
        <end position="27"/>
    </location>
</feature>
<accession>A0A2P6PR99</accession>
<dbReference type="PANTHER" id="PTHR45650:SF2">
    <property type="entry name" value="OS06G0560700 PROTEIN"/>
    <property type="match status" value="1"/>
</dbReference>
<dbReference type="GO" id="GO:0016042">
    <property type="term" value="P:lipid catabolic process"/>
    <property type="evidence" value="ECO:0007669"/>
    <property type="project" value="UniProtKB-KW"/>
</dbReference>
<keyword evidence="6" id="KW-0442">Lipid degradation</keyword>
<evidence type="ECO:0000313" key="10">
    <source>
        <dbReference type="Proteomes" id="UP000238479"/>
    </source>
</evidence>
<gene>
    <name evidence="9" type="ORF">RchiOBHm_Chr6g0272561</name>
</gene>
<evidence type="ECO:0000256" key="8">
    <source>
        <dbReference type="SAM" id="SignalP"/>
    </source>
</evidence>
<dbReference type="InterPro" id="IPR051238">
    <property type="entry name" value="GDSL_esterase/lipase"/>
</dbReference>
<dbReference type="EMBL" id="PDCK01000044">
    <property type="protein sequence ID" value="PRQ24452.1"/>
    <property type="molecule type" value="Genomic_DNA"/>
</dbReference>
<evidence type="ECO:0000256" key="3">
    <source>
        <dbReference type="ARBA" id="ARBA00022525"/>
    </source>
</evidence>
<dbReference type="Gramene" id="PRQ24452">
    <property type="protein sequence ID" value="PRQ24452"/>
    <property type="gene ID" value="RchiOBHm_Chr6g0272561"/>
</dbReference>
<keyword evidence="5 9" id="KW-0378">Hydrolase</keyword>
<dbReference type="Proteomes" id="UP000238479">
    <property type="component" value="Chromosome 6"/>
</dbReference>
<evidence type="ECO:0000256" key="7">
    <source>
        <dbReference type="ARBA" id="ARBA00023098"/>
    </source>
</evidence>
<sequence>MAGGSSLRLSILGVSLLSFSFQCFCHCNVNRKGGTRSVGIKGMFVFGSSLVDNGNNNFLQNSLARADYLPYGVDFPLGPSGRFTNGKNVIDLLGEQLKIPSFIPVFADPQTKGSKIVHGINFASGASGILDDTGSLAGRVMSLNEQIRNFEEVTLPELKTQLGLGCSTSFESSIDKYLFVVGTGGNDYSFNYFRANPHNVSLQVFTANLTSSLSTKLKKLHSLGARKFVVMSINPLGCSPMAMNMMMLPTVTRNRCVQGMNRAVHLFNSRFKSMVDAIRAEMPGSALVFVNSYKIIRDIIKSPISKGFKDSSGTCCEVASISEGGNGILCQRGGQVCLNRSNHVFFDGLHPTEAVNVQIATKAFVSTLKTEVYPTNIQQMTQSQI</sequence>
<dbReference type="InterPro" id="IPR001087">
    <property type="entry name" value="GDSL"/>
</dbReference>
<feature type="chain" id="PRO_5015168799" evidence="8">
    <location>
        <begin position="28"/>
        <end position="385"/>
    </location>
</feature>
<dbReference type="GO" id="GO:0005576">
    <property type="term" value="C:extracellular region"/>
    <property type="evidence" value="ECO:0007669"/>
    <property type="project" value="UniProtKB-SubCell"/>
</dbReference>
<dbReference type="CDD" id="cd01837">
    <property type="entry name" value="SGNH_plant_lipase_like"/>
    <property type="match status" value="1"/>
</dbReference>
<name>A0A2P6PR99_ROSCH</name>
<dbReference type="Pfam" id="PF00657">
    <property type="entry name" value="Lipase_GDSL"/>
    <property type="match status" value="1"/>
</dbReference>
<dbReference type="OrthoDB" id="1600564at2759"/>
<keyword evidence="4 8" id="KW-0732">Signal</keyword>
<reference evidence="9 10" key="1">
    <citation type="journal article" date="2018" name="Nat. Genet.">
        <title>The Rosa genome provides new insights in the design of modern roses.</title>
        <authorList>
            <person name="Bendahmane M."/>
        </authorList>
    </citation>
    <scope>NUCLEOTIDE SEQUENCE [LARGE SCALE GENOMIC DNA]</scope>
    <source>
        <strain evidence="10">cv. Old Blush</strain>
    </source>
</reference>
<dbReference type="EC" id="3.1.1.3" evidence="9"/>
<dbReference type="PANTHER" id="PTHR45650">
    <property type="entry name" value="GDSL-LIKE LIPASE/ACYLHYDROLASE-RELATED"/>
    <property type="match status" value="1"/>
</dbReference>
<comment type="similarity">
    <text evidence="2">Belongs to the 'GDSL' lipolytic enzyme family.</text>
</comment>
<comment type="subcellular location">
    <subcellularLocation>
        <location evidence="1">Secreted</location>
    </subcellularLocation>
</comment>
<evidence type="ECO:0000256" key="1">
    <source>
        <dbReference type="ARBA" id="ARBA00004613"/>
    </source>
</evidence>
<evidence type="ECO:0000256" key="2">
    <source>
        <dbReference type="ARBA" id="ARBA00008668"/>
    </source>
</evidence>
<keyword evidence="10" id="KW-1185">Reference proteome</keyword>
<proteinExistence type="inferred from homology"/>
<evidence type="ECO:0000313" key="9">
    <source>
        <dbReference type="EMBL" id="PRQ24452.1"/>
    </source>
</evidence>
<keyword evidence="7" id="KW-0443">Lipid metabolism</keyword>
<dbReference type="InterPro" id="IPR035669">
    <property type="entry name" value="SGNH_plant_lipase-like"/>
</dbReference>
<comment type="caution">
    <text evidence="9">The sequence shown here is derived from an EMBL/GenBank/DDBJ whole genome shotgun (WGS) entry which is preliminary data.</text>
</comment>
<dbReference type="SUPFAM" id="SSF52266">
    <property type="entry name" value="SGNH hydrolase"/>
    <property type="match status" value="1"/>
</dbReference>
<evidence type="ECO:0000256" key="4">
    <source>
        <dbReference type="ARBA" id="ARBA00022729"/>
    </source>
</evidence>
<dbReference type="Gene3D" id="3.40.50.1110">
    <property type="entry name" value="SGNH hydrolase"/>
    <property type="match status" value="1"/>
</dbReference>